<evidence type="ECO:0000256" key="2">
    <source>
        <dbReference type="ARBA" id="ARBA00022692"/>
    </source>
</evidence>
<dbReference type="GO" id="GO:0043190">
    <property type="term" value="C:ATP-binding cassette (ABC) transporter complex"/>
    <property type="evidence" value="ECO:0007669"/>
    <property type="project" value="InterPro"/>
</dbReference>
<evidence type="ECO:0000256" key="1">
    <source>
        <dbReference type="ARBA" id="ARBA00004141"/>
    </source>
</evidence>
<comment type="similarity">
    <text evidence="5">Belongs to the ABC-2 integral membrane protein family.</text>
</comment>
<dbReference type="InterPro" id="IPR052522">
    <property type="entry name" value="ABC-2_transport_permease"/>
</dbReference>
<evidence type="ECO:0000256" key="5">
    <source>
        <dbReference type="RuleBase" id="RU361157"/>
    </source>
</evidence>
<organism evidence="7 8">
    <name type="scientific">Magnetospirillum fulvum MGU-K5</name>
    <dbReference type="NCBI Taxonomy" id="1316936"/>
    <lineage>
        <taxon>Bacteria</taxon>
        <taxon>Pseudomonadati</taxon>
        <taxon>Pseudomonadota</taxon>
        <taxon>Alphaproteobacteria</taxon>
        <taxon>Rhodospirillales</taxon>
        <taxon>Rhodospirillaceae</taxon>
        <taxon>Magnetospirillum</taxon>
    </lineage>
</organism>
<keyword evidence="5" id="KW-1003">Cell membrane</keyword>
<name>S9S936_MAGFU</name>
<gene>
    <name evidence="7" type="ORF">K678_12297</name>
</gene>
<dbReference type="PRINTS" id="PR00164">
    <property type="entry name" value="ABC2TRNSPORT"/>
</dbReference>
<dbReference type="Pfam" id="PF01061">
    <property type="entry name" value="ABC2_membrane"/>
    <property type="match status" value="1"/>
</dbReference>
<evidence type="ECO:0000259" key="6">
    <source>
        <dbReference type="PROSITE" id="PS51012"/>
    </source>
</evidence>
<evidence type="ECO:0000256" key="4">
    <source>
        <dbReference type="ARBA" id="ARBA00023136"/>
    </source>
</evidence>
<dbReference type="PANTHER" id="PTHR43332">
    <property type="entry name" value="INNER MEMBRANE TRANSPORT PERMEASE YADH-RELATED"/>
    <property type="match status" value="1"/>
</dbReference>
<dbReference type="InterPro" id="IPR047817">
    <property type="entry name" value="ABC2_TM_bact-type"/>
</dbReference>
<feature type="domain" description="ABC transmembrane type-2" evidence="6">
    <location>
        <begin position="26"/>
        <end position="247"/>
    </location>
</feature>
<feature type="transmembrane region" description="Helical" evidence="5">
    <location>
        <begin position="175"/>
        <end position="197"/>
    </location>
</feature>
<feature type="transmembrane region" description="Helical" evidence="5">
    <location>
        <begin position="94"/>
        <end position="119"/>
    </location>
</feature>
<keyword evidence="2 5" id="KW-0812">Transmembrane</keyword>
<evidence type="ECO:0000313" key="7">
    <source>
        <dbReference type="EMBL" id="EPY01189.1"/>
    </source>
</evidence>
<dbReference type="EMBL" id="AQPH01000049">
    <property type="protein sequence ID" value="EPY01189.1"/>
    <property type="molecule type" value="Genomic_DNA"/>
</dbReference>
<protein>
    <recommendedName>
        <fullName evidence="5">Transport permease protein</fullName>
    </recommendedName>
</protein>
<proteinExistence type="inferred from homology"/>
<evidence type="ECO:0000256" key="3">
    <source>
        <dbReference type="ARBA" id="ARBA00022989"/>
    </source>
</evidence>
<feature type="transmembrane region" description="Helical" evidence="5">
    <location>
        <begin position="139"/>
        <end position="163"/>
    </location>
</feature>
<dbReference type="PANTHER" id="PTHR43332:SF2">
    <property type="entry name" value="INNER MEMBRANE TRANSPORT PERMEASE YADH"/>
    <property type="match status" value="1"/>
</dbReference>
<dbReference type="GO" id="GO:0140359">
    <property type="term" value="F:ABC-type transporter activity"/>
    <property type="evidence" value="ECO:0007669"/>
    <property type="project" value="InterPro"/>
</dbReference>
<dbReference type="InterPro" id="IPR000412">
    <property type="entry name" value="ABC_2_transport"/>
</dbReference>
<comment type="caution">
    <text evidence="7">The sequence shown here is derived from an EMBL/GenBank/DDBJ whole genome shotgun (WGS) entry which is preliminary data.</text>
</comment>
<dbReference type="AlphaFoldDB" id="S9S936"/>
<feature type="transmembrane region" description="Helical" evidence="5">
    <location>
        <begin position="57"/>
        <end position="82"/>
    </location>
</feature>
<dbReference type="PROSITE" id="PS51012">
    <property type="entry name" value="ABC_TM2"/>
    <property type="match status" value="1"/>
</dbReference>
<reference evidence="7 8" key="1">
    <citation type="submission" date="2013-04" db="EMBL/GenBank/DDBJ databases">
        <authorList>
            <person name="Kuznetsov B."/>
            <person name="Ivanovsky R."/>
        </authorList>
    </citation>
    <scope>NUCLEOTIDE SEQUENCE [LARGE SCALE GENOMIC DNA]</scope>
    <source>
        <strain evidence="7 8">MGU-K5</strain>
    </source>
</reference>
<dbReference type="RefSeq" id="WP_021132768.1">
    <property type="nucleotide sequence ID" value="NZ_AQPH01000049.1"/>
</dbReference>
<sequence>MSLLSGTGPIFRREMQLYRAKLARPTFVVSALVTPLMYLVVFGLGLGRQVRIDGGDYLTFLVPGLMGMAAMHNAFTWVASGINIARFYHRTWQIIMLAPVSPLAVVAGTVAAGMARGLFAATLVGLAGLAAGWRPDPTAAIPLALLLETALFAALGMVIGLSTRSTEEHTTYTNFLITPMGFFCGTFFPLASLPPWLSAPLHLLPLTHANIALRQSGLTGDALAALGILALFAVLLLGWAGRMVARYRE</sequence>
<feature type="transmembrane region" description="Helical" evidence="5">
    <location>
        <begin position="222"/>
        <end position="240"/>
    </location>
</feature>
<evidence type="ECO:0000313" key="8">
    <source>
        <dbReference type="Proteomes" id="UP000015350"/>
    </source>
</evidence>
<dbReference type="InterPro" id="IPR013525">
    <property type="entry name" value="ABC2_TM"/>
</dbReference>
<dbReference type="STRING" id="1316936.K678_12297"/>
<feature type="transmembrane region" description="Helical" evidence="5">
    <location>
        <begin position="22"/>
        <end position="45"/>
    </location>
</feature>
<comment type="subcellular location">
    <subcellularLocation>
        <location evidence="5">Cell inner membrane</location>
        <topology evidence="5">Multi-pass membrane protein</topology>
    </subcellularLocation>
    <subcellularLocation>
        <location evidence="1">Membrane</location>
        <topology evidence="1">Multi-pass membrane protein</topology>
    </subcellularLocation>
</comment>
<dbReference type="Proteomes" id="UP000015350">
    <property type="component" value="Unassembled WGS sequence"/>
</dbReference>
<keyword evidence="3 5" id="KW-1133">Transmembrane helix</keyword>
<dbReference type="OrthoDB" id="9804001at2"/>
<keyword evidence="5" id="KW-0813">Transport</keyword>
<keyword evidence="4 5" id="KW-0472">Membrane</keyword>
<accession>S9S936</accession>
<dbReference type="PIRSF" id="PIRSF006648">
    <property type="entry name" value="DrrB"/>
    <property type="match status" value="1"/>
</dbReference>
<dbReference type="eggNOG" id="COG0842">
    <property type="taxonomic scope" value="Bacteria"/>
</dbReference>